<dbReference type="Proteomes" id="UP000483820">
    <property type="component" value="Chromosome II"/>
</dbReference>
<dbReference type="GeneID" id="9804179"/>
<dbReference type="EMBL" id="WUAV01000002">
    <property type="protein sequence ID" value="KAF1767086.1"/>
    <property type="molecule type" value="Genomic_DNA"/>
</dbReference>
<comment type="caution">
    <text evidence="2">The sequence shown here is derived from an EMBL/GenBank/DDBJ whole genome shotgun (WGS) entry which is preliminary data.</text>
</comment>
<gene>
    <name evidence="2" type="ORF">GCK72_007044</name>
</gene>
<evidence type="ECO:0000256" key="1">
    <source>
        <dbReference type="SAM" id="MobiDB-lite"/>
    </source>
</evidence>
<accession>A0A6A5HK74</accession>
<feature type="region of interest" description="Disordered" evidence="1">
    <location>
        <begin position="234"/>
        <end position="286"/>
    </location>
</feature>
<dbReference type="KEGG" id="crq:GCK72_007044"/>
<protein>
    <submittedName>
        <fullName evidence="2">Uncharacterized protein</fullName>
    </submittedName>
</protein>
<evidence type="ECO:0000313" key="3">
    <source>
        <dbReference type="Proteomes" id="UP000483820"/>
    </source>
</evidence>
<sequence length="460" mass="51282">MDSSIRSENEMKEGLIKEIMMEYGKPLMQSLNLPMPEAVKGEHHAMKEFEKEWNRDSVKQNELISSTTGVSLQIMKLKSSINEILNSRARPSDSPSVISMEGPLFSPFVKTTDRFDTAIEEKIKKHMIQEILKETGKQSSLLDTFSQVESEVKELESSVMEAIMQTTITDPALLMEIIVSLSTQTPEREPVLLAPGPSSCGSLFLSAEPSGVQSQTSIQNSPVIPGMLSVIPDFSPGNSMGSSSGMSSGQASDAGYSSMGQISMGQDAVGPSRRPKARRQRAERPLLQAVGNRIPPAFPPTPDFQSITELSSYRNFRGKALKKLRNAAPVAPGTAEHKARLEMAMWNAKEAPCYTDRKLVKLTSLFDPSKEALPQEVHNPVSSLHLFRSYTALLGYDRDKSHEEWKIIKKEKWEEYKEWTTRASELYNEHYAQVQAGLITVVPVAKAKKRKIEEDEDEEF</sequence>
<evidence type="ECO:0000313" key="2">
    <source>
        <dbReference type="EMBL" id="KAF1767086.1"/>
    </source>
</evidence>
<name>A0A6A5HK74_CAERE</name>
<proteinExistence type="predicted"/>
<feature type="compositionally biased region" description="Low complexity" evidence="1">
    <location>
        <begin position="235"/>
        <end position="255"/>
    </location>
</feature>
<dbReference type="AlphaFoldDB" id="A0A6A5HK74"/>
<dbReference type="RefSeq" id="XP_053590146.1">
    <property type="nucleotide sequence ID" value="XM_053725952.1"/>
</dbReference>
<reference evidence="2 3" key="1">
    <citation type="submission" date="2019-12" db="EMBL/GenBank/DDBJ databases">
        <title>Chromosome-level assembly of the Caenorhabditis remanei genome.</title>
        <authorList>
            <person name="Teterina A.A."/>
            <person name="Willis J.H."/>
            <person name="Phillips P.C."/>
        </authorList>
    </citation>
    <scope>NUCLEOTIDE SEQUENCE [LARGE SCALE GENOMIC DNA]</scope>
    <source>
        <strain evidence="2 3">PX506</strain>
        <tissue evidence="2">Whole organism</tissue>
    </source>
</reference>
<organism evidence="2 3">
    <name type="scientific">Caenorhabditis remanei</name>
    <name type="common">Caenorhabditis vulgaris</name>
    <dbReference type="NCBI Taxonomy" id="31234"/>
    <lineage>
        <taxon>Eukaryota</taxon>
        <taxon>Metazoa</taxon>
        <taxon>Ecdysozoa</taxon>
        <taxon>Nematoda</taxon>
        <taxon>Chromadorea</taxon>
        <taxon>Rhabditida</taxon>
        <taxon>Rhabditina</taxon>
        <taxon>Rhabditomorpha</taxon>
        <taxon>Rhabditoidea</taxon>
        <taxon>Rhabditidae</taxon>
        <taxon>Peloderinae</taxon>
        <taxon>Caenorhabditis</taxon>
    </lineage>
</organism>
<dbReference type="CTD" id="9804179"/>